<keyword evidence="3" id="KW-0547">Nucleotide-binding</keyword>
<dbReference type="PANTHER" id="PTHR36766">
    <property type="entry name" value="PLANT BROAD-SPECTRUM MILDEW RESISTANCE PROTEIN RPW8"/>
    <property type="match status" value="1"/>
</dbReference>
<evidence type="ECO:0000259" key="9">
    <source>
        <dbReference type="Pfam" id="PF25019"/>
    </source>
</evidence>
<gene>
    <name evidence="10" type="primary">RGA2_23</name>
    <name evidence="10" type="ORF">CK203_035014</name>
</gene>
<dbReference type="GO" id="GO:0006952">
    <property type="term" value="P:defense response"/>
    <property type="evidence" value="ECO:0007669"/>
    <property type="project" value="UniProtKB-KW"/>
</dbReference>
<evidence type="ECO:0000259" key="8">
    <source>
        <dbReference type="Pfam" id="PF23598"/>
    </source>
</evidence>
<protein>
    <submittedName>
        <fullName evidence="10">Disease resistance protein RGA2</fullName>
    </submittedName>
</protein>
<dbReference type="SUPFAM" id="SSF52058">
    <property type="entry name" value="L domain-like"/>
    <property type="match status" value="1"/>
</dbReference>
<dbReference type="Gene3D" id="1.20.5.4130">
    <property type="match status" value="1"/>
</dbReference>
<dbReference type="InterPro" id="IPR036388">
    <property type="entry name" value="WH-like_DNA-bd_sf"/>
</dbReference>
<evidence type="ECO:0000256" key="2">
    <source>
        <dbReference type="ARBA" id="ARBA00022737"/>
    </source>
</evidence>
<evidence type="ECO:0000256" key="1">
    <source>
        <dbReference type="ARBA" id="ARBA00022614"/>
    </source>
</evidence>
<dbReference type="AlphaFoldDB" id="A0A438I9Y0"/>
<dbReference type="InterPro" id="IPR058922">
    <property type="entry name" value="WHD_DRP"/>
</dbReference>
<keyword evidence="1" id="KW-0433">Leucine-rich repeat</keyword>
<keyword evidence="4" id="KW-0611">Plant defense</keyword>
<dbReference type="SUPFAM" id="SSF52540">
    <property type="entry name" value="P-loop containing nucleoside triphosphate hydrolases"/>
    <property type="match status" value="1"/>
</dbReference>
<dbReference type="Proteomes" id="UP000288805">
    <property type="component" value="Unassembled WGS sequence"/>
</dbReference>
<proteinExistence type="predicted"/>
<dbReference type="InterPro" id="IPR042197">
    <property type="entry name" value="Apaf_helical"/>
</dbReference>
<dbReference type="EMBL" id="QGNW01000129">
    <property type="protein sequence ID" value="RVW93535.1"/>
    <property type="molecule type" value="Genomic_DNA"/>
</dbReference>
<dbReference type="InterPro" id="IPR056789">
    <property type="entry name" value="LRR_R13L1-DRL21"/>
</dbReference>
<reference evidence="10 11" key="1">
    <citation type="journal article" date="2018" name="PLoS Genet.">
        <title>Population sequencing reveals clonal diversity and ancestral inbreeding in the grapevine cultivar Chardonnay.</title>
        <authorList>
            <person name="Roach M.J."/>
            <person name="Johnson D.L."/>
            <person name="Bohlmann J."/>
            <person name="van Vuuren H.J."/>
            <person name="Jones S.J."/>
            <person name="Pretorius I.S."/>
            <person name="Schmidt S.A."/>
            <person name="Borneman A.R."/>
        </authorList>
    </citation>
    <scope>NUCLEOTIDE SEQUENCE [LARGE SCALE GENOMIC DNA]</scope>
    <source>
        <strain evidence="11">cv. Chardonnay</strain>
        <tissue evidence="10">Leaf</tissue>
    </source>
</reference>
<evidence type="ECO:0000313" key="10">
    <source>
        <dbReference type="EMBL" id="RVW93535.1"/>
    </source>
</evidence>
<evidence type="ECO:0000259" key="6">
    <source>
        <dbReference type="Pfam" id="PF18052"/>
    </source>
</evidence>
<comment type="caution">
    <text evidence="10">The sequence shown here is derived from an EMBL/GenBank/DDBJ whole genome shotgun (WGS) entry which is preliminary data.</text>
</comment>
<dbReference type="Pfam" id="PF25019">
    <property type="entry name" value="LRR_R13L1-DRL21"/>
    <property type="match status" value="1"/>
</dbReference>
<evidence type="ECO:0000256" key="4">
    <source>
        <dbReference type="ARBA" id="ARBA00022821"/>
    </source>
</evidence>
<dbReference type="Pfam" id="PF23559">
    <property type="entry name" value="WHD_DRP"/>
    <property type="match status" value="1"/>
</dbReference>
<sequence length="904" mass="102053">MAEQIPFNIIADVLTKLGSSAIQQIGSAFGVAKELTKLTEKLDAIRGVLLDAEEKQEKSHAVKTWVRRLKDVVYDADDLLDDFATHQLQRGGVARQVSDFFSSSNQLVYRFKMSSRVKNIKEEVDEIVKEIDLLKLVQGNIVHREVESSWRETHSFVLTSEMVERDEDKEEIIKLLVSSGNEKIFLLLPLLELGGWARPLLLSWQQRYLLVLDDVWNDDFQNWDRLRTLLMVGAKGSLKENQSWNLFSKIAFEEGQERMYPRLVGIGKEIVNMCNGVPLIIKTLGAILRFKTEERPWLSIRNNENLLLLEGGNNDRALSVLKLSYDDLSFHLKQCFAYCAIFPKDYEIEKKLLVQLWMAQGYIQASYVGDRHLENDRCESLSYMPCGIGRLTLLESLPLFVIGTGSKVGRLSELKRLNNLRGKLWIKKLENVRDANVESEEANLGEKQYIESLELEWSYGEEAQAQSGEDAESVMVGLRPHRNLKEFFITGYGGRGFPSWMMNGGLSCRLPNLSTINLKSCLGCQILPPFVELPHLKSLKLQCLEKVEYMDHCSSEGPFFPSLEYLELERMPKLKELWRRDLSPTHPPSFPCLLELTLTNCDKLASLELHSSPLLSKLEIKECHKLTSLRLPSPIPSQLNIRACPRLFSPPSPPPPPPPPPPLFITDRSLNRKNIRYCGDLASLELHSSPLLSSLDIRNCPQLTSLLFPPSPCLEKLYLCKVKEVVLRELMLATASSLESVSVESIDDLMSLPDELRQHVSTLQTLKIWDCSRLATIPRWIGNLTSLTELGIGYCPELTSLAQEMRSLTNLRSLSIDYSCGLASSPNWIGGLTSLTDLEICSYSQLTSLPKELRSLGILKSLTIHDWSGLTTLPDWIGSLTSLTDLEIGPCPALTITARGIVLF</sequence>
<dbReference type="OrthoDB" id="1935327at2759"/>
<dbReference type="InterPro" id="IPR041118">
    <property type="entry name" value="Rx_N"/>
</dbReference>
<dbReference type="SUPFAM" id="SSF52047">
    <property type="entry name" value="RNI-like"/>
    <property type="match status" value="1"/>
</dbReference>
<dbReference type="Gene3D" id="1.10.10.10">
    <property type="entry name" value="Winged helix-like DNA-binding domain superfamily/Winged helix DNA-binding domain"/>
    <property type="match status" value="1"/>
</dbReference>
<dbReference type="Gene3D" id="3.80.10.10">
    <property type="entry name" value="Ribonuclease Inhibitor"/>
    <property type="match status" value="3"/>
</dbReference>
<dbReference type="GO" id="GO:0051707">
    <property type="term" value="P:response to other organism"/>
    <property type="evidence" value="ECO:0007669"/>
    <property type="project" value="UniProtKB-ARBA"/>
</dbReference>
<organism evidence="10 11">
    <name type="scientific">Vitis vinifera</name>
    <name type="common">Grape</name>
    <dbReference type="NCBI Taxonomy" id="29760"/>
    <lineage>
        <taxon>Eukaryota</taxon>
        <taxon>Viridiplantae</taxon>
        <taxon>Streptophyta</taxon>
        <taxon>Embryophyta</taxon>
        <taxon>Tracheophyta</taxon>
        <taxon>Spermatophyta</taxon>
        <taxon>Magnoliopsida</taxon>
        <taxon>eudicotyledons</taxon>
        <taxon>Gunneridae</taxon>
        <taxon>Pentapetalae</taxon>
        <taxon>rosids</taxon>
        <taxon>Vitales</taxon>
        <taxon>Vitaceae</taxon>
        <taxon>Viteae</taxon>
        <taxon>Vitis</taxon>
    </lineage>
</organism>
<evidence type="ECO:0000313" key="11">
    <source>
        <dbReference type="Proteomes" id="UP000288805"/>
    </source>
</evidence>
<evidence type="ECO:0000259" key="7">
    <source>
        <dbReference type="Pfam" id="PF23559"/>
    </source>
</evidence>
<dbReference type="GO" id="GO:0043531">
    <property type="term" value="F:ADP binding"/>
    <property type="evidence" value="ECO:0007669"/>
    <property type="project" value="InterPro"/>
</dbReference>
<evidence type="ECO:0000256" key="3">
    <source>
        <dbReference type="ARBA" id="ARBA00022741"/>
    </source>
</evidence>
<dbReference type="Pfam" id="PF18052">
    <property type="entry name" value="Rx_N"/>
    <property type="match status" value="1"/>
</dbReference>
<feature type="domain" description="Disease resistance N-terminal" evidence="6">
    <location>
        <begin position="11"/>
        <end position="96"/>
    </location>
</feature>
<dbReference type="PRINTS" id="PR00364">
    <property type="entry name" value="DISEASERSIST"/>
</dbReference>
<feature type="domain" description="R13L1/DRL21-like LRR repeat region" evidence="9">
    <location>
        <begin position="411"/>
        <end position="543"/>
    </location>
</feature>
<dbReference type="InterPro" id="IPR055414">
    <property type="entry name" value="LRR_R13L4/SHOC2-like"/>
</dbReference>
<dbReference type="Gene3D" id="1.10.8.430">
    <property type="entry name" value="Helical domain of apoptotic protease-activating factors"/>
    <property type="match status" value="1"/>
</dbReference>
<keyword evidence="2" id="KW-0677">Repeat</keyword>
<dbReference type="GO" id="GO:0005524">
    <property type="term" value="F:ATP binding"/>
    <property type="evidence" value="ECO:0007669"/>
    <property type="project" value="UniProtKB-KW"/>
</dbReference>
<accession>A0A438I9Y0</accession>
<feature type="domain" description="Disease resistance protein winged helix" evidence="7">
    <location>
        <begin position="341"/>
        <end position="365"/>
    </location>
</feature>
<dbReference type="Pfam" id="PF23598">
    <property type="entry name" value="LRR_14"/>
    <property type="match status" value="1"/>
</dbReference>
<dbReference type="InterPro" id="IPR032675">
    <property type="entry name" value="LRR_dom_sf"/>
</dbReference>
<feature type="domain" description="Disease resistance R13L4/SHOC-2-like LRR" evidence="8">
    <location>
        <begin position="754"/>
        <end position="888"/>
    </location>
</feature>
<dbReference type="PANTHER" id="PTHR36766:SF48">
    <property type="entry name" value="DISEASE RESISTANCE PROTEIN RGA3"/>
    <property type="match status" value="1"/>
</dbReference>
<keyword evidence="5" id="KW-0067">ATP-binding</keyword>
<name>A0A438I9Y0_VITVI</name>
<evidence type="ECO:0000256" key="5">
    <source>
        <dbReference type="ARBA" id="ARBA00022840"/>
    </source>
</evidence>
<dbReference type="InterPro" id="IPR027417">
    <property type="entry name" value="P-loop_NTPase"/>
</dbReference>